<dbReference type="GeneID" id="61230076"/>
<organism evidence="1 2">
    <name type="scientific">Photobacterium angustum</name>
    <dbReference type="NCBI Taxonomy" id="661"/>
    <lineage>
        <taxon>Bacteria</taxon>
        <taxon>Pseudomonadati</taxon>
        <taxon>Pseudomonadota</taxon>
        <taxon>Gammaproteobacteria</taxon>
        <taxon>Vibrionales</taxon>
        <taxon>Vibrionaceae</taxon>
        <taxon>Photobacterium</taxon>
    </lineage>
</organism>
<gene>
    <name evidence="1" type="ORF">C0W41_05525</name>
</gene>
<reference evidence="1 2" key="1">
    <citation type="submission" date="2018-01" db="EMBL/GenBank/DDBJ databases">
        <title>Whole genome sequencing of Histamine producing bacteria.</title>
        <authorList>
            <person name="Butler K."/>
        </authorList>
    </citation>
    <scope>NUCLEOTIDE SEQUENCE [LARGE SCALE GENOMIC DNA]</scope>
    <source>
        <strain evidence="1 2">A2-1</strain>
    </source>
</reference>
<dbReference type="Proteomes" id="UP000241440">
    <property type="component" value="Unassembled WGS sequence"/>
</dbReference>
<dbReference type="GO" id="GO:0006412">
    <property type="term" value="P:translation"/>
    <property type="evidence" value="ECO:0007669"/>
    <property type="project" value="InterPro"/>
</dbReference>
<dbReference type="RefSeq" id="WP_045082467.1">
    <property type="nucleotide sequence ID" value="NZ_JZSX01000001.1"/>
</dbReference>
<dbReference type="EMBL" id="PYOY01000002">
    <property type="protein sequence ID" value="PSX08550.1"/>
    <property type="molecule type" value="Genomic_DNA"/>
</dbReference>
<name>A0A855SK90_PHOAN</name>
<dbReference type="InterPro" id="IPR011332">
    <property type="entry name" value="Ribosomal_zn-bd"/>
</dbReference>
<protein>
    <submittedName>
        <fullName evidence="1">Uncharacterized protein</fullName>
    </submittedName>
</protein>
<sequence>MAKSTCRRCNAEVKQHASKCWNCGNVSPTYSGKKKAMLFIGCLLAISLGLSTCDNKENLKTHQSAATQQQP</sequence>
<dbReference type="SUPFAM" id="SSF57829">
    <property type="entry name" value="Zn-binding ribosomal proteins"/>
    <property type="match status" value="1"/>
</dbReference>
<comment type="caution">
    <text evidence="1">The sequence shown here is derived from an EMBL/GenBank/DDBJ whole genome shotgun (WGS) entry which is preliminary data.</text>
</comment>
<dbReference type="AlphaFoldDB" id="A0A855SK90"/>
<evidence type="ECO:0000313" key="1">
    <source>
        <dbReference type="EMBL" id="PSX08550.1"/>
    </source>
</evidence>
<proteinExistence type="predicted"/>
<accession>A0A855SK90</accession>
<evidence type="ECO:0000313" key="2">
    <source>
        <dbReference type="Proteomes" id="UP000241440"/>
    </source>
</evidence>